<sequence>MATTRREFIHNGLAFVSLGLAMPHFLMQAAAADPMGAAIPGVPAIPAGKILVVIEMSGGNDGLNTVIPYTDPNYAKLRPNIGIKASDVVKIDGNLGLHPRLKAFGNLYEKGHLAVVNSVGYPNPNRSHFQSMDIWQLGNPDLDIKDRVGWLARYFDDDGHLKSNPLSGVTLGSSLPLTLFSEHAPVSAVGNGRDYGFRVDAGDRDAQLSALKALYAEGTVAGGNAEFIRNVGSEAYSSSLQLQQALDHYDTKAGDAAKYPRYNGFAEGLQTIAKLISGGLGTRVYYHSIGGFDTHANQPYQHGQLLGQLADGLSAFFDDLALQGRANDVIVMTFSEFGRRAKENGSAGTDHGAGSVMFLAGAGVKGGLYGEAPNLGDLDDGDVRFHTDFRSVYATLLDNWLGCKSSAVLSGAFPHLAFV</sequence>
<accession>A0A402CSG0</accession>
<dbReference type="Pfam" id="PF07394">
    <property type="entry name" value="DUF1501"/>
    <property type="match status" value="1"/>
</dbReference>
<dbReference type="EMBL" id="AP025739">
    <property type="protein sequence ID" value="BDI31103.1"/>
    <property type="molecule type" value="Genomic_DNA"/>
</dbReference>
<dbReference type="InterPro" id="IPR010869">
    <property type="entry name" value="DUF1501"/>
</dbReference>
<name>A0A402CSG0_9BACT</name>
<protein>
    <submittedName>
        <fullName evidence="1">Uncharacterized protein</fullName>
    </submittedName>
</protein>
<keyword evidence="2" id="KW-1185">Reference proteome</keyword>
<gene>
    <name evidence="1" type="ORF">CCAX7_31540</name>
</gene>
<organism evidence="1 2">
    <name type="scientific">Capsulimonas corticalis</name>
    <dbReference type="NCBI Taxonomy" id="2219043"/>
    <lineage>
        <taxon>Bacteria</taxon>
        <taxon>Bacillati</taxon>
        <taxon>Armatimonadota</taxon>
        <taxon>Armatimonadia</taxon>
        <taxon>Capsulimonadales</taxon>
        <taxon>Capsulimonadaceae</taxon>
        <taxon>Capsulimonas</taxon>
    </lineage>
</organism>
<proteinExistence type="predicted"/>
<dbReference type="OrthoDB" id="9779968at2"/>
<dbReference type="AlphaFoldDB" id="A0A402CSG0"/>
<dbReference type="KEGG" id="ccot:CCAX7_31540"/>
<evidence type="ECO:0000313" key="1">
    <source>
        <dbReference type="EMBL" id="BDI31103.1"/>
    </source>
</evidence>
<dbReference type="PANTHER" id="PTHR43737">
    <property type="entry name" value="BLL7424 PROTEIN"/>
    <property type="match status" value="1"/>
</dbReference>
<reference evidence="1 2" key="1">
    <citation type="journal article" date="2019" name="Int. J. Syst. Evol. Microbiol.">
        <title>Capsulimonas corticalis gen. nov., sp. nov., an aerobic capsulated bacterium, of a novel bacterial order, Capsulimonadales ord. nov., of the class Armatimonadia of the phylum Armatimonadetes.</title>
        <authorList>
            <person name="Li J."/>
            <person name="Kudo C."/>
            <person name="Tonouchi A."/>
        </authorList>
    </citation>
    <scope>NUCLEOTIDE SEQUENCE [LARGE SCALE GENOMIC DNA]</scope>
    <source>
        <strain evidence="1 2">AX-7</strain>
    </source>
</reference>
<dbReference type="PANTHER" id="PTHR43737:SF1">
    <property type="entry name" value="DUF1501 DOMAIN-CONTAINING PROTEIN"/>
    <property type="match status" value="1"/>
</dbReference>
<dbReference type="RefSeq" id="WP_119320328.1">
    <property type="nucleotide sequence ID" value="NZ_AP025739.1"/>
</dbReference>
<evidence type="ECO:0000313" key="2">
    <source>
        <dbReference type="Proteomes" id="UP000287394"/>
    </source>
</evidence>
<dbReference type="Proteomes" id="UP000287394">
    <property type="component" value="Chromosome"/>
</dbReference>